<dbReference type="RefSeq" id="WP_090245311.1">
    <property type="nucleotide sequence ID" value="NZ_FPAS01000001.1"/>
</dbReference>
<keyword evidence="5" id="KW-1185">Reference proteome</keyword>
<dbReference type="InterPro" id="IPR023753">
    <property type="entry name" value="FAD/NAD-binding_dom"/>
</dbReference>
<gene>
    <name evidence="4" type="ORF">SAMN05216474_0190</name>
</gene>
<dbReference type="GO" id="GO:0016491">
    <property type="term" value="F:oxidoreductase activity"/>
    <property type="evidence" value="ECO:0007669"/>
    <property type="project" value="UniProtKB-KW"/>
</dbReference>
<dbReference type="InterPro" id="IPR050097">
    <property type="entry name" value="Ferredoxin-NADP_redctase_2"/>
</dbReference>
<dbReference type="InterPro" id="IPR036188">
    <property type="entry name" value="FAD/NAD-bd_sf"/>
</dbReference>
<dbReference type="Gene3D" id="3.50.50.60">
    <property type="entry name" value="FAD/NAD(P)-binding domain"/>
    <property type="match status" value="2"/>
</dbReference>
<evidence type="ECO:0000259" key="3">
    <source>
        <dbReference type="Pfam" id="PF07992"/>
    </source>
</evidence>
<evidence type="ECO:0000313" key="5">
    <source>
        <dbReference type="Proteomes" id="UP000236454"/>
    </source>
</evidence>
<evidence type="ECO:0000256" key="2">
    <source>
        <dbReference type="ARBA" id="ARBA00023002"/>
    </source>
</evidence>
<dbReference type="OrthoDB" id="9806179at2"/>
<protein>
    <submittedName>
        <fullName evidence="4">Thioredoxin reductase</fullName>
    </submittedName>
</protein>
<organism evidence="4 5">
    <name type="scientific">Lishizhenia tianjinensis</name>
    <dbReference type="NCBI Taxonomy" id="477690"/>
    <lineage>
        <taxon>Bacteria</taxon>
        <taxon>Pseudomonadati</taxon>
        <taxon>Bacteroidota</taxon>
        <taxon>Flavobacteriia</taxon>
        <taxon>Flavobacteriales</taxon>
        <taxon>Crocinitomicaceae</taxon>
        <taxon>Lishizhenia</taxon>
    </lineage>
</organism>
<dbReference type="PANTHER" id="PTHR48105">
    <property type="entry name" value="THIOREDOXIN REDUCTASE 1-RELATED-RELATED"/>
    <property type="match status" value="1"/>
</dbReference>
<keyword evidence="1" id="KW-0285">Flavoprotein</keyword>
<dbReference type="Proteomes" id="UP000236454">
    <property type="component" value="Unassembled WGS sequence"/>
</dbReference>
<keyword evidence="2" id="KW-0560">Oxidoreductase</keyword>
<dbReference type="SUPFAM" id="SSF51905">
    <property type="entry name" value="FAD/NAD(P)-binding domain"/>
    <property type="match status" value="2"/>
</dbReference>
<dbReference type="AlphaFoldDB" id="A0A1I6XHI0"/>
<dbReference type="STRING" id="477690.SAMN05216474_0190"/>
<sequence>MKKQFEVIIIGGSFAGLSAGLTLGRSLTPTLIIDSGEPCNAPTPHAHNLITHDGKVPGEIAHLGKKDLEKYDHVEFINNRVVHIEQKEDQFLILTDTDEEYFAEQIIFATGVKDLLPETKGFKECWGKTIIHCPYCHGYEAKNTKTGILAKGEQAFEKAKMIFHWTKDLTIFTNGPHEMTAEQLEILSKKNISVLEKEIKSYLHDEGKLEALEFMDNTRMELDHLYALLPTAQPNSLAIDLGIEISESGHIVTNEFQTTSQPKILAAGDGTTPMRSLSQAIAQGNIAGVVANRTYIQNKYDFE</sequence>
<dbReference type="PRINTS" id="PR00469">
    <property type="entry name" value="PNDRDTASEII"/>
</dbReference>
<accession>A0A1I6XHI0</accession>
<reference evidence="4 5" key="1">
    <citation type="submission" date="2016-10" db="EMBL/GenBank/DDBJ databases">
        <authorList>
            <person name="de Groot N.N."/>
        </authorList>
    </citation>
    <scope>NUCLEOTIDE SEQUENCE [LARGE SCALE GENOMIC DNA]</scope>
    <source>
        <strain evidence="4 5">CGMCC 1.7005</strain>
    </source>
</reference>
<feature type="domain" description="FAD/NAD(P)-binding" evidence="3">
    <location>
        <begin position="6"/>
        <end position="284"/>
    </location>
</feature>
<proteinExistence type="predicted"/>
<dbReference type="EMBL" id="FPAS01000001">
    <property type="protein sequence ID" value="SFT37501.1"/>
    <property type="molecule type" value="Genomic_DNA"/>
</dbReference>
<name>A0A1I6XHI0_9FLAO</name>
<dbReference type="PRINTS" id="PR00368">
    <property type="entry name" value="FADPNR"/>
</dbReference>
<dbReference type="Pfam" id="PF07992">
    <property type="entry name" value="Pyr_redox_2"/>
    <property type="match status" value="1"/>
</dbReference>
<evidence type="ECO:0000313" key="4">
    <source>
        <dbReference type="EMBL" id="SFT37501.1"/>
    </source>
</evidence>
<evidence type="ECO:0000256" key="1">
    <source>
        <dbReference type="ARBA" id="ARBA00022630"/>
    </source>
</evidence>